<gene>
    <name evidence="4" type="primary">argD</name>
    <name evidence="5" type="ORF">H8E19_17950</name>
</gene>
<dbReference type="UniPathway" id="UPA00068">
    <property type="reaction ID" value="UER00109"/>
</dbReference>
<comment type="subcellular location">
    <subcellularLocation>
        <location evidence="4">Cytoplasm</location>
    </subcellularLocation>
</comment>
<comment type="cofactor">
    <cofactor evidence="4">
        <name>pyridoxal 5'-phosphate</name>
        <dbReference type="ChEBI" id="CHEBI:597326"/>
    </cofactor>
    <text evidence="4">Binds 1 pyridoxal phosphate per subunit.</text>
</comment>
<dbReference type="CDD" id="cd00610">
    <property type="entry name" value="OAT_like"/>
    <property type="match status" value="1"/>
</dbReference>
<dbReference type="Pfam" id="PF00202">
    <property type="entry name" value="Aminotran_3"/>
    <property type="match status" value="1"/>
</dbReference>
<comment type="pathway">
    <text evidence="4">Amino-acid biosynthesis; L-arginine biosynthesis; N(2)-acetyl-L-ornithine from L-glutamate: step 4/4.</text>
</comment>
<dbReference type="NCBIfam" id="TIGR00707">
    <property type="entry name" value="argD"/>
    <property type="match status" value="1"/>
</dbReference>
<feature type="binding site" evidence="4">
    <location>
        <begin position="109"/>
        <end position="110"/>
    </location>
    <ligand>
        <name>pyridoxal 5'-phosphate</name>
        <dbReference type="ChEBI" id="CHEBI:597326"/>
    </ligand>
</feature>
<dbReference type="EC" id="2.6.1.11" evidence="4"/>
<dbReference type="FunFam" id="3.40.640.10:FF:000004">
    <property type="entry name" value="Acetylornithine aminotransferase"/>
    <property type="match status" value="1"/>
</dbReference>
<dbReference type="SUPFAM" id="SSF53383">
    <property type="entry name" value="PLP-dependent transferases"/>
    <property type="match status" value="1"/>
</dbReference>
<reference evidence="5 6" key="1">
    <citation type="submission" date="2020-08" db="EMBL/GenBank/DDBJ databases">
        <title>Bridging the membrane lipid divide: bacteria of the FCB group superphylum have the potential to synthesize archaeal ether lipids.</title>
        <authorList>
            <person name="Villanueva L."/>
            <person name="Von Meijenfeldt F.A.B."/>
            <person name="Westbye A.B."/>
            <person name="Yadav S."/>
            <person name="Hopmans E.C."/>
            <person name="Dutilh B.E."/>
            <person name="Sinninghe Damste J.S."/>
        </authorList>
    </citation>
    <scope>NUCLEOTIDE SEQUENCE [LARGE SCALE GENOMIC DNA]</scope>
    <source>
        <strain evidence="5">NIOZ-UU27</strain>
    </source>
</reference>
<dbReference type="NCBIfam" id="NF002874">
    <property type="entry name" value="PRK03244.1"/>
    <property type="match status" value="1"/>
</dbReference>
<feature type="binding site" evidence="4">
    <location>
        <begin position="227"/>
        <end position="230"/>
    </location>
    <ligand>
        <name>pyridoxal 5'-phosphate</name>
        <dbReference type="ChEBI" id="CHEBI:597326"/>
    </ligand>
</feature>
<dbReference type="GO" id="GO:0030170">
    <property type="term" value="F:pyridoxal phosphate binding"/>
    <property type="evidence" value="ECO:0007669"/>
    <property type="project" value="InterPro"/>
</dbReference>
<dbReference type="Gene3D" id="3.40.640.10">
    <property type="entry name" value="Type I PLP-dependent aspartate aminotransferase-like (Major domain)"/>
    <property type="match status" value="1"/>
</dbReference>
<evidence type="ECO:0000256" key="4">
    <source>
        <dbReference type="HAMAP-Rule" id="MF_01107"/>
    </source>
</evidence>
<dbReference type="GO" id="GO:0042802">
    <property type="term" value="F:identical protein binding"/>
    <property type="evidence" value="ECO:0007669"/>
    <property type="project" value="TreeGrafter"/>
</dbReference>
<evidence type="ECO:0000313" key="5">
    <source>
        <dbReference type="EMBL" id="MBC8179290.1"/>
    </source>
</evidence>
<sequence>MNDDLQNDSIMSLADRYMFQTYGRFPVALIRGEGCRVWDEEGNEYLDFVGGIAVCALGHSSPVVSRALEEQSKRLVHVSNLYYTKPQVELAKLLVENSFADRVFFCNSGAEANEAAIKLARRYANEKFGPDRHMIISMDNSFHGRTMATLSATGQTKIQFGFDPLLQGFRFASFNDVKSLDEIMDDSVCAVILEPIQGEGGVVCPDSGYLKEVRNLCTEREVLLIFDEVQVGMGRTGRPFAHEHYGVTPDIMTLAKALGNGLPIGAMLSTEKLSPAFGPGSHATTFGGTPLVTAVSKAVVQSLLEDGWIENAKTMGQYFKGQLDELVRRYDFIKEVRGMGLILGMELKVPGAPVVEACLREGFLINCAQENVLRFLPPLIVQKGEVDLLVEALDRILGELKTDEEI</sequence>
<evidence type="ECO:0000256" key="3">
    <source>
        <dbReference type="ARBA" id="ARBA00022898"/>
    </source>
</evidence>
<feature type="modified residue" description="N6-(pyridoxal phosphate)lysine" evidence="4">
    <location>
        <position position="256"/>
    </location>
</feature>
<dbReference type="InterPro" id="IPR015424">
    <property type="entry name" value="PyrdxlP-dep_Trfase"/>
</dbReference>
<evidence type="ECO:0000256" key="2">
    <source>
        <dbReference type="ARBA" id="ARBA00022679"/>
    </source>
</evidence>
<dbReference type="NCBIfam" id="NF002325">
    <property type="entry name" value="PRK01278.1"/>
    <property type="match status" value="1"/>
</dbReference>
<dbReference type="PANTHER" id="PTHR11986:SF113">
    <property type="entry name" value="SUCCINYLORNITHINE TRANSAMINASE"/>
    <property type="match status" value="1"/>
</dbReference>
<dbReference type="InterPro" id="IPR050103">
    <property type="entry name" value="Class-III_PLP-dep_AT"/>
</dbReference>
<comment type="caution">
    <text evidence="5">The sequence shown here is derived from an EMBL/GenBank/DDBJ whole genome shotgun (WGS) entry which is preliminary data.</text>
</comment>
<name>A0A8J6N5Q9_9DELT</name>
<comment type="catalytic activity">
    <reaction evidence="4">
        <text>N(2)-acetyl-L-ornithine + 2-oxoglutarate = N-acetyl-L-glutamate 5-semialdehyde + L-glutamate</text>
        <dbReference type="Rhea" id="RHEA:18049"/>
        <dbReference type="ChEBI" id="CHEBI:16810"/>
        <dbReference type="ChEBI" id="CHEBI:29123"/>
        <dbReference type="ChEBI" id="CHEBI:29985"/>
        <dbReference type="ChEBI" id="CHEBI:57805"/>
        <dbReference type="EC" id="2.6.1.11"/>
    </reaction>
</comment>
<dbReference type="GO" id="GO:0006526">
    <property type="term" value="P:L-arginine biosynthetic process"/>
    <property type="evidence" value="ECO:0007669"/>
    <property type="project" value="UniProtKB-UniRule"/>
</dbReference>
<dbReference type="PIRSF" id="PIRSF000521">
    <property type="entry name" value="Transaminase_4ab_Lys_Orn"/>
    <property type="match status" value="1"/>
</dbReference>
<evidence type="ECO:0000313" key="6">
    <source>
        <dbReference type="Proteomes" id="UP000650524"/>
    </source>
</evidence>
<accession>A0A8J6N5Q9</accession>
<proteinExistence type="inferred from homology"/>
<keyword evidence="4" id="KW-0963">Cytoplasm</keyword>
<keyword evidence="2 4" id="KW-0808">Transferase</keyword>
<dbReference type="PANTHER" id="PTHR11986">
    <property type="entry name" value="AMINOTRANSFERASE CLASS III"/>
    <property type="match status" value="1"/>
</dbReference>
<keyword evidence="4" id="KW-0028">Amino-acid biosynthesis</keyword>
<dbReference type="InterPro" id="IPR005814">
    <property type="entry name" value="Aminotrans_3"/>
</dbReference>
<dbReference type="GO" id="GO:0003992">
    <property type="term" value="F:N2-acetyl-L-ornithine:2-oxoglutarate 5-aminotransferase activity"/>
    <property type="evidence" value="ECO:0007669"/>
    <property type="project" value="UniProtKB-UniRule"/>
</dbReference>
<comment type="subunit">
    <text evidence="4">Homodimer.</text>
</comment>
<dbReference type="PROSITE" id="PS00600">
    <property type="entry name" value="AA_TRANSFER_CLASS_3"/>
    <property type="match status" value="1"/>
</dbReference>
<dbReference type="EMBL" id="JACNJD010000369">
    <property type="protein sequence ID" value="MBC8179290.1"/>
    <property type="molecule type" value="Genomic_DNA"/>
</dbReference>
<evidence type="ECO:0000256" key="1">
    <source>
        <dbReference type="ARBA" id="ARBA00022576"/>
    </source>
</evidence>
<feature type="binding site" evidence="4">
    <location>
        <position position="285"/>
    </location>
    <ligand>
        <name>pyridoxal 5'-phosphate</name>
        <dbReference type="ChEBI" id="CHEBI:597326"/>
    </ligand>
</feature>
<keyword evidence="4" id="KW-0055">Arginine biosynthesis</keyword>
<keyword evidence="1 4" id="KW-0032">Aminotransferase</keyword>
<keyword evidence="3 4" id="KW-0663">Pyridoxal phosphate</keyword>
<dbReference type="GO" id="GO:0005737">
    <property type="term" value="C:cytoplasm"/>
    <property type="evidence" value="ECO:0007669"/>
    <property type="project" value="UniProtKB-SubCell"/>
</dbReference>
<dbReference type="Gene3D" id="3.90.1150.10">
    <property type="entry name" value="Aspartate Aminotransferase, domain 1"/>
    <property type="match status" value="1"/>
</dbReference>
<dbReference type="Proteomes" id="UP000650524">
    <property type="component" value="Unassembled WGS sequence"/>
</dbReference>
<dbReference type="InterPro" id="IPR015422">
    <property type="entry name" value="PyrdxlP-dep_Trfase_small"/>
</dbReference>
<dbReference type="InterPro" id="IPR004636">
    <property type="entry name" value="AcOrn/SuccOrn_fam"/>
</dbReference>
<dbReference type="InterPro" id="IPR015421">
    <property type="entry name" value="PyrdxlP-dep_Trfase_major"/>
</dbReference>
<feature type="binding site" evidence="4">
    <location>
        <position position="145"/>
    </location>
    <ligand>
        <name>N(2)-acetyl-L-ornithine</name>
        <dbReference type="ChEBI" id="CHEBI:57805"/>
    </ligand>
</feature>
<dbReference type="HAMAP" id="MF_01107">
    <property type="entry name" value="ArgD_aminotrans_3"/>
    <property type="match status" value="1"/>
</dbReference>
<dbReference type="AlphaFoldDB" id="A0A8J6N5Q9"/>
<comment type="similarity">
    <text evidence="4">Belongs to the class-III pyridoxal-phosphate-dependent aminotransferase family. ArgD subfamily.</text>
</comment>
<dbReference type="InterPro" id="IPR049704">
    <property type="entry name" value="Aminotrans_3_PPA_site"/>
</dbReference>
<feature type="binding site" evidence="4">
    <location>
        <position position="142"/>
    </location>
    <ligand>
        <name>pyridoxal 5'-phosphate</name>
        <dbReference type="ChEBI" id="CHEBI:597326"/>
    </ligand>
</feature>
<protein>
    <recommendedName>
        <fullName evidence="4">Acetylornithine aminotransferase</fullName>
        <shortName evidence="4">ACOAT</shortName>
        <ecNumber evidence="4">2.6.1.11</ecNumber>
    </recommendedName>
</protein>
<comment type="miscellaneous">
    <text evidence="4">May also have succinyldiaminopimelate aminotransferase activity, thus carrying out the corresponding step in lysine biosynthesis.</text>
</comment>
<feature type="binding site" evidence="4">
    <location>
        <position position="284"/>
    </location>
    <ligand>
        <name>N(2)-acetyl-L-ornithine</name>
        <dbReference type="ChEBI" id="CHEBI:57805"/>
    </ligand>
</feature>
<organism evidence="5 6">
    <name type="scientific">Candidatus Desulfacyla euxinica</name>
    <dbReference type="NCBI Taxonomy" id="2841693"/>
    <lineage>
        <taxon>Bacteria</taxon>
        <taxon>Deltaproteobacteria</taxon>
        <taxon>Candidatus Desulfacyla</taxon>
    </lineage>
</organism>